<feature type="transmembrane region" description="Helical" evidence="1">
    <location>
        <begin position="83"/>
        <end position="99"/>
    </location>
</feature>
<keyword evidence="1" id="KW-0472">Membrane</keyword>
<dbReference type="OrthoDB" id="1523094at2"/>
<feature type="transmembrane region" description="Helical" evidence="1">
    <location>
        <begin position="166"/>
        <end position="186"/>
    </location>
</feature>
<accession>A0A6N6MAX7</accession>
<dbReference type="Proteomes" id="UP000435357">
    <property type="component" value="Unassembled WGS sequence"/>
</dbReference>
<keyword evidence="1" id="KW-0812">Transmembrane</keyword>
<feature type="transmembrane region" description="Helical" evidence="1">
    <location>
        <begin position="139"/>
        <end position="159"/>
    </location>
</feature>
<dbReference type="EMBL" id="WACR01000001">
    <property type="protein sequence ID" value="KAB1065996.1"/>
    <property type="molecule type" value="Genomic_DNA"/>
</dbReference>
<keyword evidence="3" id="KW-1185">Reference proteome</keyword>
<feature type="transmembrane region" description="Helical" evidence="1">
    <location>
        <begin position="48"/>
        <end position="71"/>
    </location>
</feature>
<name>A0A6N6MAX7_9FLAO</name>
<dbReference type="InterPro" id="IPR054235">
    <property type="entry name" value="DUF6962"/>
</dbReference>
<feature type="transmembrane region" description="Helical" evidence="1">
    <location>
        <begin position="111"/>
        <end position="133"/>
    </location>
</feature>
<dbReference type="AlphaFoldDB" id="A0A6N6MAX7"/>
<feature type="transmembrane region" description="Helical" evidence="1">
    <location>
        <begin position="17"/>
        <end position="36"/>
    </location>
</feature>
<dbReference type="Pfam" id="PF22285">
    <property type="entry name" value="DUF6962"/>
    <property type="match status" value="1"/>
</dbReference>
<evidence type="ECO:0000256" key="1">
    <source>
        <dbReference type="SAM" id="Phobius"/>
    </source>
</evidence>
<proteinExistence type="predicted"/>
<dbReference type="RefSeq" id="WP_151165984.1">
    <property type="nucleotide sequence ID" value="NZ_WACR01000001.1"/>
</dbReference>
<organism evidence="2 3">
    <name type="scientific">Salibacter halophilus</name>
    <dbReference type="NCBI Taxonomy" id="1803916"/>
    <lineage>
        <taxon>Bacteria</taxon>
        <taxon>Pseudomonadati</taxon>
        <taxon>Bacteroidota</taxon>
        <taxon>Flavobacteriia</taxon>
        <taxon>Flavobacteriales</taxon>
        <taxon>Salibacteraceae</taxon>
        <taxon>Salibacter</taxon>
    </lineage>
</organism>
<keyword evidence="1" id="KW-1133">Transmembrane helix</keyword>
<protein>
    <submittedName>
        <fullName evidence="2">Uncharacterized protein</fullName>
    </submittedName>
</protein>
<feature type="transmembrane region" description="Helical" evidence="1">
    <location>
        <begin position="192"/>
        <end position="211"/>
    </location>
</feature>
<gene>
    <name evidence="2" type="ORF">F3059_00560</name>
</gene>
<sequence>MEQPPIHLFDIKIQEPVTSLTDIIVGVACLIAFQLLRSKTPENRMFFYFRMFFLLTGIGTILGGLLGHAFLYTIENDWLKTPGWLISMVGVTMIERGCIEHSKNLLKPNLLRFFKVLNIVELLVFMALSFYYLDFFYVQVHSTYGLVVVVFAFELYVYLKTKQREIIYILLAVLSMVICAVVYSAKVAIHPFFNHADLAHVFMLISAILCYKGISRMQKISYGQSQQTS</sequence>
<reference evidence="2 3" key="1">
    <citation type="submission" date="2019-09" db="EMBL/GenBank/DDBJ databases">
        <title>Genomes of Cryomorphaceae.</title>
        <authorList>
            <person name="Bowman J.P."/>
        </authorList>
    </citation>
    <scope>NUCLEOTIDE SEQUENCE [LARGE SCALE GENOMIC DNA]</scope>
    <source>
        <strain evidence="2 3">KCTC 52047</strain>
    </source>
</reference>
<comment type="caution">
    <text evidence="2">The sequence shown here is derived from an EMBL/GenBank/DDBJ whole genome shotgun (WGS) entry which is preliminary data.</text>
</comment>
<evidence type="ECO:0000313" key="3">
    <source>
        <dbReference type="Proteomes" id="UP000435357"/>
    </source>
</evidence>
<evidence type="ECO:0000313" key="2">
    <source>
        <dbReference type="EMBL" id="KAB1065996.1"/>
    </source>
</evidence>